<dbReference type="EMBL" id="JAIQCV010000005">
    <property type="protein sequence ID" value="KAH1097860.1"/>
    <property type="molecule type" value="Genomic_DNA"/>
</dbReference>
<keyword evidence="2" id="KW-1185">Reference proteome</keyword>
<reference evidence="1 2" key="1">
    <citation type="journal article" date="2021" name="Plant Biotechnol. J.">
        <title>Multi-omics assisted identification of the key and species-specific regulatory components of drought-tolerant mechanisms in Gossypium stocksii.</title>
        <authorList>
            <person name="Yu D."/>
            <person name="Ke L."/>
            <person name="Zhang D."/>
            <person name="Wu Y."/>
            <person name="Sun Y."/>
            <person name="Mei J."/>
            <person name="Sun J."/>
            <person name="Sun Y."/>
        </authorList>
    </citation>
    <scope>NUCLEOTIDE SEQUENCE [LARGE SCALE GENOMIC DNA]</scope>
    <source>
        <strain evidence="2">cv. E1</strain>
        <tissue evidence="1">Leaf</tissue>
    </source>
</reference>
<dbReference type="PANTHER" id="PTHR46890:SF49">
    <property type="entry name" value="RNA-DIRECTED DNA POLYMERASE"/>
    <property type="match status" value="1"/>
</dbReference>
<comment type="caution">
    <text evidence="1">The sequence shown here is derived from an EMBL/GenBank/DDBJ whole genome shotgun (WGS) entry which is preliminary data.</text>
</comment>
<gene>
    <name evidence="1" type="ORF">J1N35_014781</name>
</gene>
<dbReference type="OrthoDB" id="418748at2759"/>
<organism evidence="1 2">
    <name type="scientific">Gossypium stocksii</name>
    <dbReference type="NCBI Taxonomy" id="47602"/>
    <lineage>
        <taxon>Eukaryota</taxon>
        <taxon>Viridiplantae</taxon>
        <taxon>Streptophyta</taxon>
        <taxon>Embryophyta</taxon>
        <taxon>Tracheophyta</taxon>
        <taxon>Spermatophyta</taxon>
        <taxon>Magnoliopsida</taxon>
        <taxon>eudicotyledons</taxon>
        <taxon>Gunneridae</taxon>
        <taxon>Pentapetalae</taxon>
        <taxon>rosids</taxon>
        <taxon>malvids</taxon>
        <taxon>Malvales</taxon>
        <taxon>Malvaceae</taxon>
        <taxon>Malvoideae</taxon>
        <taxon>Gossypium</taxon>
    </lineage>
</organism>
<accession>A0A9D3VVE4</accession>
<evidence type="ECO:0000313" key="1">
    <source>
        <dbReference type="EMBL" id="KAH1097860.1"/>
    </source>
</evidence>
<name>A0A9D3VVE4_9ROSI</name>
<sequence>MARLKWPVCLCNVIYKIILEVLVDHMSPILGYCIDEAQGAFIPRRQILNNTLIAYEVLHFLKVKKKSKNENFTLKLDLSKANDWVEWDFLAGMMSRDCGKATRSAPTFFFFMRMAFFLLNEDKLNNKMQGALIGKGKLAITHLLFADDCIIFGDASFEGAHIVRNILLEYELASGQQINLDKSLIYFGTCVGFEDRNLIINTLGVSMAANPEKYLGLPMMIERKKKKAFANFMDRFRRRVEGWSFSDMFDDRLLWRIGCGAKVNIWNDPWLPGPGNGRLLVQAMDTRWSTVDQLLNSDSGVWNKEVICRIVDEV</sequence>
<dbReference type="Proteomes" id="UP000828251">
    <property type="component" value="Unassembled WGS sequence"/>
</dbReference>
<evidence type="ECO:0000313" key="2">
    <source>
        <dbReference type="Proteomes" id="UP000828251"/>
    </source>
</evidence>
<dbReference type="PANTHER" id="PTHR46890">
    <property type="entry name" value="NON-LTR RETROLELEMENT REVERSE TRANSCRIPTASE-LIKE PROTEIN-RELATED"/>
    <property type="match status" value="1"/>
</dbReference>
<evidence type="ECO:0008006" key="3">
    <source>
        <dbReference type="Google" id="ProtNLM"/>
    </source>
</evidence>
<protein>
    <recommendedName>
        <fullName evidence="3">Reverse transcriptase domain-containing protein</fullName>
    </recommendedName>
</protein>
<dbReference type="AlphaFoldDB" id="A0A9D3VVE4"/>
<proteinExistence type="predicted"/>
<dbReference type="InterPro" id="IPR052343">
    <property type="entry name" value="Retrotransposon-Effector_Assoc"/>
</dbReference>